<dbReference type="Proteomes" id="UP000194236">
    <property type="component" value="Unassembled WGS sequence"/>
</dbReference>
<gene>
    <name evidence="2" type="ORF">BLA29_009851</name>
</gene>
<evidence type="ECO:0000313" key="3">
    <source>
        <dbReference type="Proteomes" id="UP000194236"/>
    </source>
</evidence>
<dbReference type="AlphaFoldDB" id="A0A1Y3B5M6"/>
<name>A0A1Y3B5M6_EURMA</name>
<sequence length="183" mass="21738">MNKTNQTSSSVDEEFSLNTISFEEDYDHHSKRPLFDKSLSDGDSETYDDDNDHKPNDDKMARILEEKHYLENKCHETYLVQRQISILLKEFYKNCQKQMRKYCDNLVDAHKCLLIAGEEQNLIKRQIEMLSSNDNNININSDNELFNNFWPNLFDRKQCIAIKSVSIKLREPRLRQIFLRGKI</sequence>
<comment type="caution">
    <text evidence="2">The sequence shown here is derived from an EMBL/GenBank/DDBJ whole genome shotgun (WGS) entry which is preliminary data.</text>
</comment>
<keyword evidence="3" id="KW-1185">Reference proteome</keyword>
<protein>
    <submittedName>
        <fullName evidence="2">Uncharacterized protein</fullName>
    </submittedName>
</protein>
<dbReference type="EMBL" id="MUJZ01041704">
    <property type="protein sequence ID" value="OTF75497.1"/>
    <property type="molecule type" value="Genomic_DNA"/>
</dbReference>
<accession>A0A1Y3B5M6</accession>
<reference evidence="2 3" key="1">
    <citation type="submission" date="2017-03" db="EMBL/GenBank/DDBJ databases">
        <title>Genome Survey of Euroglyphus maynei.</title>
        <authorList>
            <person name="Arlian L.G."/>
            <person name="Morgan M.S."/>
            <person name="Rider S.D."/>
        </authorList>
    </citation>
    <scope>NUCLEOTIDE SEQUENCE [LARGE SCALE GENOMIC DNA]</scope>
    <source>
        <strain evidence="2">Arlian Lab</strain>
        <tissue evidence="2">Whole body</tissue>
    </source>
</reference>
<organism evidence="2 3">
    <name type="scientific">Euroglyphus maynei</name>
    <name type="common">Mayne's house dust mite</name>
    <dbReference type="NCBI Taxonomy" id="6958"/>
    <lineage>
        <taxon>Eukaryota</taxon>
        <taxon>Metazoa</taxon>
        <taxon>Ecdysozoa</taxon>
        <taxon>Arthropoda</taxon>
        <taxon>Chelicerata</taxon>
        <taxon>Arachnida</taxon>
        <taxon>Acari</taxon>
        <taxon>Acariformes</taxon>
        <taxon>Sarcoptiformes</taxon>
        <taxon>Astigmata</taxon>
        <taxon>Psoroptidia</taxon>
        <taxon>Analgoidea</taxon>
        <taxon>Pyroglyphidae</taxon>
        <taxon>Pyroglyphinae</taxon>
        <taxon>Euroglyphus</taxon>
    </lineage>
</organism>
<evidence type="ECO:0000256" key="1">
    <source>
        <dbReference type="SAM" id="MobiDB-lite"/>
    </source>
</evidence>
<evidence type="ECO:0000313" key="2">
    <source>
        <dbReference type="EMBL" id="OTF75497.1"/>
    </source>
</evidence>
<feature type="region of interest" description="Disordered" evidence="1">
    <location>
        <begin position="28"/>
        <end position="57"/>
    </location>
</feature>
<proteinExistence type="predicted"/>
<dbReference type="OrthoDB" id="10544830at2759"/>